<organism evidence="2 3">
    <name type="scientific">Claviceps purpurea (strain 20.1)</name>
    <name type="common">Ergot fungus</name>
    <name type="synonym">Sphacelia segetum</name>
    <dbReference type="NCBI Taxonomy" id="1111077"/>
    <lineage>
        <taxon>Eukaryota</taxon>
        <taxon>Fungi</taxon>
        <taxon>Dikarya</taxon>
        <taxon>Ascomycota</taxon>
        <taxon>Pezizomycotina</taxon>
        <taxon>Sordariomycetes</taxon>
        <taxon>Hypocreomycetidae</taxon>
        <taxon>Hypocreales</taxon>
        <taxon>Clavicipitaceae</taxon>
        <taxon>Claviceps</taxon>
    </lineage>
</organism>
<evidence type="ECO:0000313" key="2">
    <source>
        <dbReference type="EMBL" id="CCE33601.1"/>
    </source>
</evidence>
<dbReference type="Proteomes" id="UP000016801">
    <property type="component" value="Unassembled WGS sequence"/>
</dbReference>
<feature type="compositionally biased region" description="Polar residues" evidence="1">
    <location>
        <begin position="271"/>
        <end position="284"/>
    </location>
</feature>
<dbReference type="VEuPathDB" id="FungiDB:CPUR_07527"/>
<comment type="caution">
    <text evidence="2">The sequence shown here is derived from an EMBL/GenBank/DDBJ whole genome shotgun (WGS) entry which is preliminary data.</text>
</comment>
<evidence type="ECO:0000256" key="1">
    <source>
        <dbReference type="SAM" id="MobiDB-lite"/>
    </source>
</evidence>
<accession>M1W4M5</accession>
<sequence>MESALNTLRSLPLDTTIHIGSSDWDQLAVEFATRGDLTPDALAKFYNVFGRKRRRRHGLLTSLSDSEYDAFYRHMTTADQHDFSSPHQIPRSHLEAMVQVLHHIIAWIDLEMMVTLLQQSRGDHPKRQASDPHASNKQAIDMQKTILDFAREHVAEFLSCPARLTFFKGASALNLTTSDYTTRFVYGVWTHLLRFTREYIATIIKSPTLIFYEEWDRVAVTSPMPVELSDSLSSVIANARDAAAKAKITRAGQEALEIIQKPGNSQGGRASGTAESHSSINSTDLPRAPAAMSRPKIENGR</sequence>
<evidence type="ECO:0000313" key="3">
    <source>
        <dbReference type="Proteomes" id="UP000016801"/>
    </source>
</evidence>
<proteinExistence type="predicted"/>
<dbReference type="HOGENOM" id="CLU_924398_0_0_1"/>
<keyword evidence="3" id="KW-1185">Reference proteome</keyword>
<dbReference type="AlphaFoldDB" id="M1W4M5"/>
<feature type="region of interest" description="Disordered" evidence="1">
    <location>
        <begin position="259"/>
        <end position="301"/>
    </location>
</feature>
<dbReference type="EMBL" id="CAGA01000062">
    <property type="protein sequence ID" value="CCE33601.1"/>
    <property type="molecule type" value="Genomic_DNA"/>
</dbReference>
<dbReference type="OrthoDB" id="10504411at2759"/>
<gene>
    <name evidence="2" type="ORF">CPUR_07527</name>
</gene>
<protein>
    <submittedName>
        <fullName evidence="2">Uncharacterized protein</fullName>
    </submittedName>
</protein>
<reference evidence="2 3" key="1">
    <citation type="journal article" date="2013" name="PLoS Genet.">
        <title>Plant-symbiotic fungi as chemical engineers: Multi-genome analysis of the Clavicipitaceae reveals dynamics of alkaloid loci.</title>
        <authorList>
            <person name="Schardl C.L."/>
            <person name="Young C.A."/>
            <person name="Hesse U."/>
            <person name="Amyotte S.G."/>
            <person name="Andreeva K."/>
            <person name="Calie P.J."/>
            <person name="Fleetwood D.J."/>
            <person name="Haws D.C."/>
            <person name="Moore N."/>
            <person name="Oeser B."/>
            <person name="Panaccione D.G."/>
            <person name="Schweri K.K."/>
            <person name="Voisey C.R."/>
            <person name="Farman M.L."/>
            <person name="Jaromczyk J.W."/>
            <person name="Roe B.A."/>
            <person name="O'Sullivan D.M."/>
            <person name="Scott B."/>
            <person name="Tudzynski P."/>
            <person name="An Z."/>
            <person name="Arnaoudova E.G."/>
            <person name="Bullock C.T."/>
            <person name="Charlton N.D."/>
            <person name="Chen L."/>
            <person name="Cox M."/>
            <person name="Dinkins R.D."/>
            <person name="Florea S."/>
            <person name="Glenn A.E."/>
            <person name="Gordon A."/>
            <person name="Gueldener U."/>
            <person name="Harris D.R."/>
            <person name="Hollin W."/>
            <person name="Jaromczyk J."/>
            <person name="Johnson R.D."/>
            <person name="Khan A.K."/>
            <person name="Leistner E."/>
            <person name="Leuchtmann A."/>
            <person name="Li C."/>
            <person name="Liu J."/>
            <person name="Liu J."/>
            <person name="Liu M."/>
            <person name="Mace W."/>
            <person name="Machado C."/>
            <person name="Nagabhyru P."/>
            <person name="Pan J."/>
            <person name="Schmid J."/>
            <person name="Sugawara K."/>
            <person name="Steiner U."/>
            <person name="Takach J.E."/>
            <person name="Tanaka E."/>
            <person name="Webb J.S."/>
            <person name="Wilson E.V."/>
            <person name="Wiseman J.L."/>
            <person name="Yoshida R."/>
            <person name="Zeng Z."/>
        </authorList>
    </citation>
    <scope>NUCLEOTIDE SEQUENCE [LARGE SCALE GENOMIC DNA]</scope>
    <source>
        <strain evidence="2 3">20.1</strain>
    </source>
</reference>
<name>M1W4M5_CLAP2</name>